<feature type="domain" description="Exocyst complex component Sec3 PIP2-binding N-terminal" evidence="6">
    <location>
        <begin position="119"/>
        <end position="206"/>
    </location>
</feature>
<dbReference type="GO" id="GO:0005886">
    <property type="term" value="C:plasma membrane"/>
    <property type="evidence" value="ECO:0007669"/>
    <property type="project" value="TreeGrafter"/>
</dbReference>
<dbReference type="SMART" id="SM01313">
    <property type="entry name" value="Sec3-PIP2_bind"/>
    <property type="match status" value="1"/>
</dbReference>
<evidence type="ECO:0000313" key="7">
    <source>
        <dbReference type="EMBL" id="SCU94664.1"/>
    </source>
</evidence>
<dbReference type="GO" id="GO:0005546">
    <property type="term" value="F:phosphatidylinositol-4,5-bisphosphate binding"/>
    <property type="evidence" value="ECO:0007669"/>
    <property type="project" value="TreeGrafter"/>
</dbReference>
<evidence type="ECO:0000313" key="8">
    <source>
        <dbReference type="Proteomes" id="UP000191144"/>
    </source>
</evidence>
<keyword evidence="2" id="KW-0813">Transport</keyword>
<dbReference type="OrthoDB" id="27109at2759"/>
<organism evidence="7 8">
    <name type="scientific">Lachancea meyersii CBS 8951</name>
    <dbReference type="NCBI Taxonomy" id="1266667"/>
    <lineage>
        <taxon>Eukaryota</taxon>
        <taxon>Fungi</taxon>
        <taxon>Dikarya</taxon>
        <taxon>Ascomycota</taxon>
        <taxon>Saccharomycotina</taxon>
        <taxon>Saccharomycetes</taxon>
        <taxon>Saccharomycetales</taxon>
        <taxon>Saccharomycetaceae</taxon>
        <taxon>Lachancea</taxon>
    </lineage>
</organism>
<dbReference type="Gene3D" id="2.30.29.90">
    <property type="match status" value="1"/>
</dbReference>
<keyword evidence="4" id="KW-0175">Coiled coil</keyword>
<dbReference type="InterPro" id="IPR019160">
    <property type="entry name" value="Sec3_CC"/>
</dbReference>
<name>A0A1G4JUL9_9SACH</name>
<dbReference type="CDD" id="cd13315">
    <property type="entry name" value="PH_Sec3"/>
    <property type="match status" value="1"/>
</dbReference>
<dbReference type="GO" id="GO:0000145">
    <property type="term" value="C:exocyst"/>
    <property type="evidence" value="ECO:0007669"/>
    <property type="project" value="InterPro"/>
</dbReference>
<feature type="region of interest" description="Disordered" evidence="5">
    <location>
        <begin position="234"/>
        <end position="403"/>
    </location>
</feature>
<evidence type="ECO:0000256" key="4">
    <source>
        <dbReference type="ARBA" id="ARBA00023054"/>
    </source>
</evidence>
<dbReference type="GO" id="GO:0006887">
    <property type="term" value="P:exocytosis"/>
    <property type="evidence" value="ECO:0007669"/>
    <property type="project" value="UniProtKB-KW"/>
</dbReference>
<evidence type="ECO:0000259" key="6">
    <source>
        <dbReference type="SMART" id="SM01313"/>
    </source>
</evidence>
<dbReference type="EMBL" id="LT598477">
    <property type="protein sequence ID" value="SCU94664.1"/>
    <property type="molecule type" value="Genomic_DNA"/>
</dbReference>
<feature type="compositionally biased region" description="Polar residues" evidence="5">
    <location>
        <begin position="374"/>
        <end position="384"/>
    </location>
</feature>
<dbReference type="PANTHER" id="PTHR16092">
    <property type="entry name" value="SEC3/SYNTAXIN-RELATED"/>
    <property type="match status" value="1"/>
</dbReference>
<dbReference type="InterPro" id="IPR048628">
    <property type="entry name" value="Sec3_C"/>
</dbReference>
<comment type="similarity">
    <text evidence="1">Belongs to the SEC3 family.</text>
</comment>
<feature type="compositionally biased region" description="Low complexity" evidence="5">
    <location>
        <begin position="236"/>
        <end position="264"/>
    </location>
</feature>
<protein>
    <submittedName>
        <fullName evidence="7">LAME_0F08526g1_1</fullName>
    </submittedName>
</protein>
<evidence type="ECO:0000256" key="5">
    <source>
        <dbReference type="SAM" id="MobiDB-lite"/>
    </source>
</evidence>
<evidence type="ECO:0000256" key="2">
    <source>
        <dbReference type="ARBA" id="ARBA00022448"/>
    </source>
</evidence>
<feature type="compositionally biased region" description="Polar residues" evidence="5">
    <location>
        <begin position="286"/>
        <end position="297"/>
    </location>
</feature>
<dbReference type="GO" id="GO:0006893">
    <property type="term" value="P:Golgi to plasma membrane transport"/>
    <property type="evidence" value="ECO:0007669"/>
    <property type="project" value="TreeGrafter"/>
</dbReference>
<keyword evidence="8" id="KW-1185">Reference proteome</keyword>
<accession>A0A1G4JUL9</accession>
<dbReference type="Pfam" id="PF09763">
    <property type="entry name" value="Sec3_CC"/>
    <property type="match status" value="1"/>
</dbReference>
<proteinExistence type="inferred from homology"/>
<dbReference type="Pfam" id="PF15277">
    <property type="entry name" value="Sec3-PIP2_bind"/>
    <property type="match status" value="1"/>
</dbReference>
<reference evidence="8" key="1">
    <citation type="submission" date="2016-03" db="EMBL/GenBank/DDBJ databases">
        <authorList>
            <person name="Devillers Hugo."/>
        </authorList>
    </citation>
    <scope>NUCLEOTIDE SEQUENCE [LARGE SCALE GENOMIC DNA]</scope>
</reference>
<dbReference type="Pfam" id="PF20654">
    <property type="entry name" value="Sec3_C-term"/>
    <property type="match status" value="1"/>
</dbReference>
<evidence type="ECO:0000256" key="3">
    <source>
        <dbReference type="ARBA" id="ARBA00022483"/>
    </source>
</evidence>
<dbReference type="InterPro" id="IPR028258">
    <property type="entry name" value="Sec3-PIP2_bind"/>
</dbReference>
<dbReference type="PANTHER" id="PTHR16092:SF14">
    <property type="entry name" value="EXOCYST COMPLEX COMPONENT 1 ISOFORM X1"/>
    <property type="match status" value="1"/>
</dbReference>
<feature type="region of interest" description="Disordered" evidence="5">
    <location>
        <begin position="1"/>
        <end position="57"/>
    </location>
</feature>
<dbReference type="Proteomes" id="UP000191144">
    <property type="component" value="Chromosome F"/>
</dbReference>
<sequence length="1310" mass="146613">MAGKSSPFKKFSHHRGNSTEEPLQSQIHHRKSPSIGTRNPPIAGHTRDASRSSNTSVSSNFLAEQYERDRRAILSSCFAEDTLGSNAASKPSKTYVTHVRIIEDTRYPSSRPPATSPLANKKKRVLIVSARTNGAGMQIHKARENTNGSIQIGRTWSLKELVCVESDLEHPEGFAFTMGKRYYWETNSAKERTVFIKTLIKIYMEESGGRVPRLVNWDLSLFYLDEQSYKRAAIPSATQHSVSSSGQSTSRPATTASNQSSATSGFEASPHVPHAPVKLPAIASRPNHSQDSRNTGSLAPETKQPRLHNSSTGIPQHPQHVKPPSRSKEDPQLAVAASQRAPTPTHVSERPREEPQLNVATTHRAPTPTHYSDRSSPSSKSLNDPANYHQHASKKGGYDQQKAKDAEPLTLLPSHSSHQSLQAPSGEAIPYHLHEAKDSQTPDSADFLSELNSVLTEPSKPSQLNGLIMKDVRDPELASFSITKQDDESAEIEDLNKSVSSDEVLSMDLKDDTNELSFERGDEMRYSQVLEERDEELIDENDVNNEDYDDLEEEHGYHASHAYHEVSVIKEEPVTVPAGDFKKEELSVAASAFSGIGDQVLVETLEDVSWSVEDGSTELLHKLSKKLADTEYLLNRELVALPKSCLAFPALQLKVLAECEKLDPTLSFFAMELSTVSRDIEFVENQENGLQVESANKKMLWKELSEVLSSVSVDEITLNNIMALPLTERNLQQVEGLLKPLYTALKAIRGDEEEEDSNLGVLRALKERRQAYEVVTGKFINRVADEIHKKFVSLQHEKVPNDQLANVLGRLLMFSSVILFAKDFSFEVYTNIIDEAVSETQILIEKKSAPLLQGLESLINSDKNYSATSGLYEQKELLSRWEENRISKELKSAKPKNSEVLQELVSALEVMESLALTYQNFVGIFFHLSDSLDFEEFVTAYPNSSSRISPLNVVDPIESDRESAGLKMQLMTKIFQSIFNDFFNILLDFTKKQASLIPVILLYLEEGVIRYEGSNQEFLMATFEKFFGKFTQEWQEYVTDQGAAIERATINPSLKGVTPFATGFTSFIVHVEDEISFISKSLEIDVAKYPKVRKTLDSSYNLLGQSLLALLQKDFQGPVSNSMMPTSHASKGGPHSITLLINCNWVIEVLPVFGSESLFVDCLQSTRNIFNVEKERYAETLLRSSMNHLYSFVDGAYPLMEASKSRVVSPSQWSVYSQHNLNKILERYSSHEIAAVVDKLYHIIQQEILNSSQTKVSAMLLEKLWSCIQGQTVSLYLKLYTLIEKQYKGTNVKFTKNEIISAFNSHKSAS</sequence>
<evidence type="ECO:0000256" key="1">
    <source>
        <dbReference type="ARBA" id="ARBA00006518"/>
    </source>
</evidence>
<gene>
    <name evidence="7" type="ORF">LAME_0F08526G</name>
</gene>
<keyword evidence="3" id="KW-0268">Exocytosis</keyword>